<dbReference type="Pfam" id="PF00132">
    <property type="entry name" value="Hexapep"/>
    <property type="match status" value="1"/>
</dbReference>
<organism evidence="3">
    <name type="scientific">mine drainage metagenome</name>
    <dbReference type="NCBI Taxonomy" id="410659"/>
    <lineage>
        <taxon>unclassified sequences</taxon>
        <taxon>metagenomes</taxon>
        <taxon>ecological metagenomes</taxon>
    </lineage>
</organism>
<evidence type="ECO:0000256" key="2">
    <source>
        <dbReference type="ARBA" id="ARBA00022679"/>
    </source>
</evidence>
<dbReference type="GO" id="GO:0005829">
    <property type="term" value="C:cytosol"/>
    <property type="evidence" value="ECO:0007669"/>
    <property type="project" value="TreeGrafter"/>
</dbReference>
<evidence type="ECO:0000256" key="1">
    <source>
        <dbReference type="ARBA" id="ARBA00007274"/>
    </source>
</evidence>
<comment type="similarity">
    <text evidence="1">Belongs to the transferase hexapeptide repeat family.</text>
</comment>
<keyword evidence="2 3" id="KW-0808">Transferase</keyword>
<evidence type="ECO:0000313" key="3">
    <source>
        <dbReference type="EMBL" id="OIR07345.1"/>
    </source>
</evidence>
<gene>
    <name evidence="3" type="ORF">GALL_106010</name>
</gene>
<dbReference type="GO" id="GO:0008374">
    <property type="term" value="F:O-acyltransferase activity"/>
    <property type="evidence" value="ECO:0007669"/>
    <property type="project" value="TreeGrafter"/>
</dbReference>
<dbReference type="InterPro" id="IPR001451">
    <property type="entry name" value="Hexapep"/>
</dbReference>
<dbReference type="EC" id="2.3.1.-" evidence="3"/>
<keyword evidence="3" id="KW-0012">Acyltransferase</keyword>
<dbReference type="SUPFAM" id="SSF51161">
    <property type="entry name" value="Trimeric LpxA-like enzymes"/>
    <property type="match status" value="1"/>
</dbReference>
<dbReference type="PANTHER" id="PTHR23416:SF23">
    <property type="entry name" value="ACETYLTRANSFERASE C18B11.09C-RELATED"/>
    <property type="match status" value="1"/>
</dbReference>
<dbReference type="Gene3D" id="2.160.10.10">
    <property type="entry name" value="Hexapeptide repeat proteins"/>
    <property type="match status" value="1"/>
</dbReference>
<accession>A0A1J5SFX0</accession>
<protein>
    <submittedName>
        <fullName evidence="3">Putative acetyltransferase</fullName>
        <ecNumber evidence="3">2.3.1.-</ecNumber>
    </submittedName>
</protein>
<dbReference type="AlphaFoldDB" id="A0A1J5SFX0"/>
<dbReference type="InterPro" id="IPR011004">
    <property type="entry name" value="Trimer_LpxA-like_sf"/>
</dbReference>
<dbReference type="EMBL" id="MLJW01000038">
    <property type="protein sequence ID" value="OIR07345.1"/>
    <property type="molecule type" value="Genomic_DNA"/>
</dbReference>
<reference evidence="3" key="1">
    <citation type="submission" date="2016-10" db="EMBL/GenBank/DDBJ databases">
        <title>Sequence of Gallionella enrichment culture.</title>
        <authorList>
            <person name="Poehlein A."/>
            <person name="Muehling M."/>
            <person name="Daniel R."/>
        </authorList>
    </citation>
    <scope>NUCLEOTIDE SEQUENCE</scope>
</reference>
<sequence>MAASPEPPYLAQGCVTPYPRSTIVRRLVWGLVQSTLFRWSPRPCHAWRARLLRLFGADIPVPREVVVFPSVRVTFPQNLRLEPRTMLGPNVTVYNLGWITLRRGANVSQNCHLCSGTHDYLRWSMPLVTKPIEIGANAWLAADCFVGPGVTIGELCVVGARSVVVANQPPSMICAGNPCRPLKPRPDPLT</sequence>
<proteinExistence type="inferred from homology"/>
<name>A0A1J5SFX0_9ZZZZ</name>
<dbReference type="InterPro" id="IPR051159">
    <property type="entry name" value="Hexapeptide_acetyltransf"/>
</dbReference>
<comment type="caution">
    <text evidence="3">The sequence shown here is derived from an EMBL/GenBank/DDBJ whole genome shotgun (WGS) entry which is preliminary data.</text>
</comment>
<dbReference type="PANTHER" id="PTHR23416">
    <property type="entry name" value="SIALIC ACID SYNTHASE-RELATED"/>
    <property type="match status" value="1"/>
</dbReference>
<dbReference type="CDD" id="cd05825">
    <property type="entry name" value="LbH_wcaF_like"/>
    <property type="match status" value="1"/>
</dbReference>